<dbReference type="Gene3D" id="1.10.10.790">
    <property type="entry name" value="Surp module"/>
    <property type="match status" value="1"/>
</dbReference>
<dbReference type="InterPro" id="IPR035967">
    <property type="entry name" value="SWAP/Surp_sf"/>
</dbReference>
<sequence length="101" mass="11950">MVYANPVFTRPEPCKFAYLPRETSLTIKEFDIIKLSAQFSSVYGRYFRSELKKSSEVKKTLFQPYFKFLNSNDKRHCFFVRLALGYGRVLLHSRKLLSPEE</sequence>
<proteinExistence type="predicted"/>
<name>A0ABD1AGV0_CARAN</name>
<dbReference type="SUPFAM" id="SSF109905">
    <property type="entry name" value="Surp module (SWAP domain)"/>
    <property type="match status" value="1"/>
</dbReference>
<dbReference type="GO" id="GO:0006397">
    <property type="term" value="P:mRNA processing"/>
    <property type="evidence" value="ECO:0007669"/>
    <property type="project" value="UniProtKB-KW"/>
</dbReference>
<dbReference type="PROSITE" id="PS50128">
    <property type="entry name" value="SURP"/>
    <property type="match status" value="1"/>
</dbReference>
<dbReference type="PANTHER" id="PTHR15316:SF1">
    <property type="entry name" value="SPLICING FACTOR 3A SUBUNIT 1"/>
    <property type="match status" value="1"/>
</dbReference>
<reference evidence="3 4" key="1">
    <citation type="submission" date="2024-04" db="EMBL/GenBank/DDBJ databases">
        <title>Genome assembly C_amara_ONT_v2.</title>
        <authorList>
            <person name="Yant L."/>
            <person name="Moore C."/>
            <person name="Slenker M."/>
        </authorList>
    </citation>
    <scope>NUCLEOTIDE SEQUENCE [LARGE SCALE GENOMIC DNA]</scope>
    <source>
        <tissue evidence="3">Leaf</tissue>
    </source>
</reference>
<feature type="domain" description="SURP motif" evidence="2">
    <location>
        <begin position="32"/>
        <end position="79"/>
    </location>
</feature>
<dbReference type="EMBL" id="JBANAX010000510">
    <property type="protein sequence ID" value="KAL1206012.1"/>
    <property type="molecule type" value="Genomic_DNA"/>
</dbReference>
<comment type="caution">
    <text evidence="3">The sequence shown here is derived from an EMBL/GenBank/DDBJ whole genome shotgun (WGS) entry which is preliminary data.</text>
</comment>
<gene>
    <name evidence="3" type="ORF">V5N11_018084</name>
</gene>
<evidence type="ECO:0000313" key="3">
    <source>
        <dbReference type="EMBL" id="KAL1206012.1"/>
    </source>
</evidence>
<evidence type="ECO:0000259" key="2">
    <source>
        <dbReference type="PROSITE" id="PS50128"/>
    </source>
</evidence>
<organism evidence="3 4">
    <name type="scientific">Cardamine amara subsp. amara</name>
    <dbReference type="NCBI Taxonomy" id="228776"/>
    <lineage>
        <taxon>Eukaryota</taxon>
        <taxon>Viridiplantae</taxon>
        <taxon>Streptophyta</taxon>
        <taxon>Embryophyta</taxon>
        <taxon>Tracheophyta</taxon>
        <taxon>Spermatophyta</taxon>
        <taxon>Magnoliopsida</taxon>
        <taxon>eudicotyledons</taxon>
        <taxon>Gunneridae</taxon>
        <taxon>Pentapetalae</taxon>
        <taxon>rosids</taxon>
        <taxon>malvids</taxon>
        <taxon>Brassicales</taxon>
        <taxon>Brassicaceae</taxon>
        <taxon>Cardamineae</taxon>
        <taxon>Cardamine</taxon>
    </lineage>
</organism>
<keyword evidence="1" id="KW-0507">mRNA processing</keyword>
<dbReference type="InterPro" id="IPR045146">
    <property type="entry name" value="SF3A1"/>
</dbReference>
<evidence type="ECO:0000256" key="1">
    <source>
        <dbReference type="ARBA" id="ARBA00022664"/>
    </source>
</evidence>
<dbReference type="AlphaFoldDB" id="A0ABD1AGV0"/>
<accession>A0ABD1AGV0</accession>
<evidence type="ECO:0000313" key="4">
    <source>
        <dbReference type="Proteomes" id="UP001558713"/>
    </source>
</evidence>
<dbReference type="Proteomes" id="UP001558713">
    <property type="component" value="Unassembled WGS sequence"/>
</dbReference>
<dbReference type="PANTHER" id="PTHR15316">
    <property type="entry name" value="SPLICEOSOME ASSOCIATED PROTEIN 114/SWAP SPLICING FACTOR-RELATED"/>
    <property type="match status" value="1"/>
</dbReference>
<dbReference type="Pfam" id="PF01805">
    <property type="entry name" value="Surp"/>
    <property type="match status" value="1"/>
</dbReference>
<keyword evidence="4" id="KW-1185">Reference proteome</keyword>
<dbReference type="InterPro" id="IPR000061">
    <property type="entry name" value="Surp"/>
</dbReference>
<protein>
    <recommendedName>
        <fullName evidence="2">SURP motif domain-containing protein</fullName>
    </recommendedName>
</protein>